<evidence type="ECO:0000256" key="1">
    <source>
        <dbReference type="ARBA" id="ARBA00005125"/>
    </source>
</evidence>
<dbReference type="SUPFAM" id="SSF51735">
    <property type="entry name" value="NAD(P)-binding Rossmann-fold domains"/>
    <property type="match status" value="1"/>
</dbReference>
<proteinExistence type="inferred from homology"/>
<evidence type="ECO:0000256" key="2">
    <source>
        <dbReference type="ARBA" id="ARBA00007637"/>
    </source>
</evidence>
<evidence type="ECO:0000313" key="4">
    <source>
        <dbReference type="EMBL" id="SAK95752.1"/>
    </source>
</evidence>
<reference evidence="4" key="1">
    <citation type="submission" date="2016-01" db="EMBL/GenBank/DDBJ databases">
        <authorList>
            <person name="Peeters C."/>
        </authorList>
    </citation>
    <scope>NUCLEOTIDE SEQUENCE</scope>
    <source>
        <strain evidence="4">LMG 29322</strain>
    </source>
</reference>
<dbReference type="PANTHER" id="PTHR43000">
    <property type="entry name" value="DTDP-D-GLUCOSE 4,6-DEHYDRATASE-RELATED"/>
    <property type="match status" value="1"/>
</dbReference>
<comment type="pathway">
    <text evidence="1">Bacterial outer membrane biogenesis; LPS O-antigen biosynthesis.</text>
</comment>
<name>A0A158DMB5_9BURK</name>
<dbReference type="Gene3D" id="3.40.50.720">
    <property type="entry name" value="NAD(P)-binding Rossmann-like Domain"/>
    <property type="match status" value="1"/>
</dbReference>
<dbReference type="InterPro" id="IPR036291">
    <property type="entry name" value="NAD(P)-bd_dom_sf"/>
</dbReference>
<accession>A0A158DMB5</accession>
<dbReference type="InterPro" id="IPR001509">
    <property type="entry name" value="Epimerase_deHydtase"/>
</dbReference>
<evidence type="ECO:0000259" key="3">
    <source>
        <dbReference type="Pfam" id="PF01370"/>
    </source>
</evidence>
<feature type="domain" description="NAD-dependent epimerase/dehydratase" evidence="3">
    <location>
        <begin position="4"/>
        <end position="227"/>
    </location>
</feature>
<dbReference type="OrthoDB" id="9801056at2"/>
<dbReference type="AlphaFoldDB" id="A0A158DMB5"/>
<evidence type="ECO:0000313" key="5">
    <source>
        <dbReference type="Proteomes" id="UP000054851"/>
    </source>
</evidence>
<dbReference type="EMBL" id="FCOA02000050">
    <property type="protein sequence ID" value="SAK95752.1"/>
    <property type="molecule type" value="Genomic_DNA"/>
</dbReference>
<dbReference type="RefSeq" id="WP_061172261.1">
    <property type="nucleotide sequence ID" value="NZ_FCOA02000050.1"/>
</dbReference>
<organism evidence="4 5">
    <name type="scientific">Caballeronia hypogeia</name>
    <dbReference type="NCBI Taxonomy" id="1777140"/>
    <lineage>
        <taxon>Bacteria</taxon>
        <taxon>Pseudomonadati</taxon>
        <taxon>Pseudomonadota</taxon>
        <taxon>Betaproteobacteria</taxon>
        <taxon>Burkholderiales</taxon>
        <taxon>Burkholderiaceae</taxon>
        <taxon>Caballeronia</taxon>
    </lineage>
</organism>
<protein>
    <submittedName>
        <fullName evidence="4">Dihydroflavonol-4-reductase family protein</fullName>
    </submittedName>
</protein>
<dbReference type="STRING" id="1777140.AWB79_07261"/>
<gene>
    <name evidence="4" type="ORF">AWB79_07261</name>
</gene>
<comment type="caution">
    <text evidence="4">The sequence shown here is derived from an EMBL/GenBank/DDBJ whole genome shotgun (WGS) entry which is preliminary data.</text>
</comment>
<dbReference type="Proteomes" id="UP000054851">
    <property type="component" value="Unassembled WGS sequence"/>
</dbReference>
<keyword evidence="5" id="KW-1185">Reference proteome</keyword>
<dbReference type="Pfam" id="PF01370">
    <property type="entry name" value="Epimerase"/>
    <property type="match status" value="1"/>
</dbReference>
<sequence>MSRILVTGAAGLLGRFVVDELLKHGYDVRGFDRREGNADIEWIVADVTDADAVKRAMQGIDSVLHIAAVPNIWSGDGATIMRVNTQGTYLVFDAAEAEGIERVVFCSSDSVAGYTVREGRMLPPRYAPLDLAHPLLATDPYAVSKVIGEDIARSYALRGMSVLALRTVFVAYPEMEGEIVARAKDPANYKAPAVGGPSTAGGGPLHHHIDARDLARAFRLALELPMQPGEFDRFYLAANVTLSPEPTVERLKRLHGDAVEIRDPDYYRREPYAPLYDLTHAKERLGFTPEYDLRHLLAGLPGFEN</sequence>
<comment type="similarity">
    <text evidence="2">Belongs to the NAD(P)-dependent epimerase/dehydratase family.</text>
</comment>